<gene>
    <name evidence="8" type="ORF">BVC71_10350</name>
</gene>
<dbReference type="EMBL" id="MSPP01000003">
    <property type="protein sequence ID" value="OUD09102.1"/>
    <property type="molecule type" value="Genomic_DNA"/>
</dbReference>
<dbReference type="GO" id="GO:0046872">
    <property type="term" value="F:metal ion binding"/>
    <property type="evidence" value="ECO:0007669"/>
    <property type="project" value="InterPro"/>
</dbReference>
<keyword evidence="5" id="KW-0406">Ion transport</keyword>
<evidence type="ECO:0000256" key="3">
    <source>
        <dbReference type="ARBA" id="ARBA00022448"/>
    </source>
</evidence>
<dbReference type="Gene3D" id="3.40.50.1980">
    <property type="entry name" value="Nitrogenase molybdenum iron protein domain"/>
    <property type="match status" value="3"/>
</dbReference>
<dbReference type="Pfam" id="PF01297">
    <property type="entry name" value="ZnuA"/>
    <property type="match status" value="1"/>
</dbReference>
<comment type="similarity">
    <text evidence="1">Belongs to the bacterial solute-binding protein 9 family.</text>
</comment>
<dbReference type="InterPro" id="IPR050492">
    <property type="entry name" value="Bact_metal-bind_prot9"/>
</dbReference>
<comment type="caution">
    <text evidence="8">The sequence shown here is derived from an EMBL/GenBank/DDBJ whole genome shotgun (WGS) entry which is preliminary data.</text>
</comment>
<feature type="compositionally biased region" description="Basic and acidic residues" evidence="6">
    <location>
        <begin position="126"/>
        <end position="188"/>
    </location>
</feature>
<proteinExistence type="inferred from homology"/>
<keyword evidence="3" id="KW-0813">Transport</keyword>
<evidence type="ECO:0000256" key="2">
    <source>
        <dbReference type="ARBA" id="ARBA00015915"/>
    </source>
</evidence>
<evidence type="ECO:0000256" key="1">
    <source>
        <dbReference type="ARBA" id="ARBA00011028"/>
    </source>
</evidence>
<dbReference type="AlphaFoldDB" id="A0A251WXJ9"/>
<organism evidence="8 9">
    <name type="scientific">Marivivens niveibacter</name>
    <dbReference type="NCBI Taxonomy" id="1930667"/>
    <lineage>
        <taxon>Bacteria</taxon>
        <taxon>Pseudomonadati</taxon>
        <taxon>Pseudomonadota</taxon>
        <taxon>Alphaproteobacteria</taxon>
        <taxon>Rhodobacterales</taxon>
        <taxon>Paracoccaceae</taxon>
        <taxon>Marivivens group</taxon>
        <taxon>Marivivens</taxon>
    </lineage>
</organism>
<dbReference type="GO" id="GO:0006829">
    <property type="term" value="P:zinc ion transport"/>
    <property type="evidence" value="ECO:0007669"/>
    <property type="project" value="UniProtKB-KW"/>
</dbReference>
<name>A0A251WXJ9_9RHOB</name>
<evidence type="ECO:0000313" key="9">
    <source>
        <dbReference type="Proteomes" id="UP000194664"/>
    </source>
</evidence>
<sequence length="355" mass="38435">MYIRAAALLSVITTSAAQAETLKIVTDILPVGSLVQSIAGDTAEVTTLLQPGDNPHNFALRPSDARFLAEADLVIWTGEALSPFLADPIDTLAASATVIELLETEGWTPIAWREESHDDHDEHEEHDEHDHDAHAHEEHDHDAHEAEEHDAHDHDEHDEHDHDDHDEHEEDEHGHEDHDEHDHGDFDPHAWLSPAVLTAWAGTIQTAISTASPDMETEIAQNAIQTLADIDYANEAALNALADVRGIPFVVSHDALGYFESAFDVPSAGRIALSDASAPSAARLTEIKEEIEHEGIECIVSDSQSSPEWVTVVTEGADVRIITIDPLGGQLAGSPKLASESIVQIATALADCLKG</sequence>
<feature type="chain" id="PRO_5012693581" description="High-affinity zinc uptake system protein ZnuA" evidence="7">
    <location>
        <begin position="20"/>
        <end position="355"/>
    </location>
</feature>
<dbReference type="RefSeq" id="WP_086451581.1">
    <property type="nucleotide sequence ID" value="NZ_MSPP01000003.1"/>
</dbReference>
<protein>
    <recommendedName>
        <fullName evidence="2">High-affinity zinc uptake system protein ZnuA</fullName>
    </recommendedName>
</protein>
<evidence type="ECO:0000256" key="4">
    <source>
        <dbReference type="ARBA" id="ARBA00022729"/>
    </source>
</evidence>
<keyword evidence="9" id="KW-1185">Reference proteome</keyword>
<dbReference type="OrthoDB" id="7346865at2"/>
<dbReference type="PANTHER" id="PTHR42953:SF3">
    <property type="entry name" value="HIGH-AFFINITY ZINC UPTAKE SYSTEM PROTEIN ZNUA"/>
    <property type="match status" value="1"/>
</dbReference>
<dbReference type="PANTHER" id="PTHR42953">
    <property type="entry name" value="HIGH-AFFINITY ZINC UPTAKE SYSTEM PROTEIN ZNUA-RELATED"/>
    <property type="match status" value="1"/>
</dbReference>
<feature type="signal peptide" evidence="7">
    <location>
        <begin position="1"/>
        <end position="19"/>
    </location>
</feature>
<keyword evidence="5" id="KW-0864">Zinc transport</keyword>
<evidence type="ECO:0000256" key="7">
    <source>
        <dbReference type="SAM" id="SignalP"/>
    </source>
</evidence>
<evidence type="ECO:0000313" key="8">
    <source>
        <dbReference type="EMBL" id="OUD09102.1"/>
    </source>
</evidence>
<evidence type="ECO:0000256" key="5">
    <source>
        <dbReference type="ARBA" id="ARBA00022906"/>
    </source>
</evidence>
<feature type="region of interest" description="Disordered" evidence="6">
    <location>
        <begin position="116"/>
        <end position="190"/>
    </location>
</feature>
<evidence type="ECO:0000256" key="6">
    <source>
        <dbReference type="SAM" id="MobiDB-lite"/>
    </source>
</evidence>
<keyword evidence="5" id="KW-0862">Zinc</keyword>
<accession>A0A251WXJ9</accession>
<dbReference type="SUPFAM" id="SSF53807">
    <property type="entry name" value="Helical backbone' metal receptor"/>
    <property type="match status" value="1"/>
</dbReference>
<reference evidence="8 9" key="1">
    <citation type="submission" date="2016-12" db="EMBL/GenBank/DDBJ databases">
        <title>The draft genome sequence of HSLHS2.</title>
        <authorList>
            <person name="Hu D."/>
            <person name="Wang L."/>
            <person name="Shao Z."/>
        </authorList>
    </citation>
    <scope>NUCLEOTIDE SEQUENCE [LARGE SCALE GENOMIC DNA]</scope>
    <source>
        <strain evidence="8">MCCC 1A06712</strain>
    </source>
</reference>
<dbReference type="InterPro" id="IPR006127">
    <property type="entry name" value="ZnuA-like"/>
</dbReference>
<keyword evidence="4 7" id="KW-0732">Signal</keyword>
<dbReference type="Proteomes" id="UP000194664">
    <property type="component" value="Unassembled WGS sequence"/>
</dbReference>